<evidence type="ECO:0000313" key="4">
    <source>
        <dbReference type="Proteomes" id="UP000663671"/>
    </source>
</evidence>
<evidence type="ECO:0000256" key="1">
    <source>
        <dbReference type="SAM" id="MobiDB-lite"/>
    </source>
</evidence>
<dbReference type="EMBL" id="CP069109">
    <property type="protein sequence ID" value="QSS59075.1"/>
    <property type="molecule type" value="Genomic_DNA"/>
</dbReference>
<dbReference type="InterPro" id="IPR003902">
    <property type="entry name" value="Tscrpt_reg_GCM"/>
</dbReference>
<protein>
    <recommendedName>
        <fullName evidence="2">GCM domain-containing protein</fullName>
    </recommendedName>
</protein>
<accession>A0A8A1M0J1</accession>
<proteinExistence type="predicted"/>
<feature type="domain" description="GCM" evidence="2">
    <location>
        <begin position="1"/>
        <end position="62"/>
    </location>
</feature>
<dbReference type="AlphaFoldDB" id="A0A8A1M0J1"/>
<evidence type="ECO:0000259" key="2">
    <source>
        <dbReference type="PROSITE" id="PS50807"/>
    </source>
</evidence>
<gene>
    <name evidence="3" type="ORF">I7I51_08507</name>
</gene>
<dbReference type="Proteomes" id="UP000663671">
    <property type="component" value="Chromosome 2"/>
</dbReference>
<dbReference type="VEuPathDB" id="FungiDB:I7I51_08507"/>
<feature type="region of interest" description="Disordered" evidence="1">
    <location>
        <begin position="103"/>
        <end position="137"/>
    </location>
</feature>
<dbReference type="GO" id="GO:0006355">
    <property type="term" value="P:regulation of DNA-templated transcription"/>
    <property type="evidence" value="ECO:0007669"/>
    <property type="project" value="InterPro"/>
</dbReference>
<dbReference type="GO" id="GO:0003677">
    <property type="term" value="F:DNA binding"/>
    <property type="evidence" value="ECO:0007669"/>
    <property type="project" value="InterPro"/>
</dbReference>
<organism evidence="3 4">
    <name type="scientific">Ajellomyces capsulatus</name>
    <name type="common">Darling's disease fungus</name>
    <name type="synonym">Histoplasma capsulatum</name>
    <dbReference type="NCBI Taxonomy" id="5037"/>
    <lineage>
        <taxon>Eukaryota</taxon>
        <taxon>Fungi</taxon>
        <taxon>Dikarya</taxon>
        <taxon>Ascomycota</taxon>
        <taxon>Pezizomycotina</taxon>
        <taxon>Eurotiomycetes</taxon>
        <taxon>Eurotiomycetidae</taxon>
        <taxon>Onygenales</taxon>
        <taxon>Ajellomycetaceae</taxon>
        <taxon>Histoplasma</taxon>
    </lineage>
</organism>
<sequence length="137" mass="15591">MACPITFSDEELKSHYRDAEGWNEIADFWDSLDGFVHRVSTGKVQKPTDILTRHSVRDRMRLNLAKLAITLPDFLQITEGSEPLYLSFEQKNAVILEFQQPSTRSGLSLDISPPPLRGRKTSLQRGTLVRLQPPSRL</sequence>
<evidence type="ECO:0000313" key="3">
    <source>
        <dbReference type="EMBL" id="QSS59075.1"/>
    </source>
</evidence>
<dbReference type="PROSITE" id="PS50807">
    <property type="entry name" value="GCM"/>
    <property type="match status" value="1"/>
</dbReference>
<dbReference type="OrthoDB" id="2968323at2759"/>
<reference evidence="3" key="1">
    <citation type="submission" date="2021-01" db="EMBL/GenBank/DDBJ databases">
        <title>Chromosome-level genome assembly of a human fungal pathogen reveals clustering of transcriptionally co-regulated genes.</title>
        <authorList>
            <person name="Voorhies M."/>
            <person name="Cohen S."/>
            <person name="Shea T.P."/>
            <person name="Petrus S."/>
            <person name="Munoz J.F."/>
            <person name="Poplawski S."/>
            <person name="Goldman W.E."/>
            <person name="Michael T."/>
            <person name="Cuomo C.A."/>
            <person name="Sil A."/>
            <person name="Beyhan S."/>
        </authorList>
    </citation>
    <scope>NUCLEOTIDE SEQUENCE</scope>
    <source>
        <strain evidence="3">WU24</strain>
    </source>
</reference>
<name>A0A8A1M0J1_AJECA</name>